<dbReference type="Proteomes" id="UP001159915">
    <property type="component" value="Unassembled WGS sequence"/>
</dbReference>
<evidence type="ECO:0000313" key="3">
    <source>
        <dbReference type="Proteomes" id="UP001159915"/>
    </source>
</evidence>
<proteinExistence type="predicted"/>
<dbReference type="AlphaFoldDB" id="A0AA42MS26"/>
<dbReference type="InterPro" id="IPR038440">
    <property type="entry name" value="FimV_C_sf"/>
</dbReference>
<gene>
    <name evidence="2" type="ORF">N5C10_02130</name>
</gene>
<dbReference type="RefSeq" id="WP_125280809.1">
    <property type="nucleotide sequence ID" value="NZ_CP079792.1"/>
</dbReference>
<accession>A0AA42MS26</accession>
<feature type="region of interest" description="Disordered" evidence="1">
    <location>
        <begin position="149"/>
        <end position="168"/>
    </location>
</feature>
<organism evidence="2 3">
    <name type="scientific">Acinetobacter johnsonii</name>
    <dbReference type="NCBI Taxonomy" id="40214"/>
    <lineage>
        <taxon>Bacteria</taxon>
        <taxon>Pseudomonadati</taxon>
        <taxon>Pseudomonadota</taxon>
        <taxon>Gammaproteobacteria</taxon>
        <taxon>Moraxellales</taxon>
        <taxon>Moraxellaceae</taxon>
        <taxon>Acinetobacter</taxon>
    </lineage>
</organism>
<sequence>MLIYVIPFILLLVVAIVLKKREASKEAEPKTQKTVAAKNKAKKTTSSKKSPQQTQVVEDVIAKKATTPLATDLRNKIEGQIRDRNFFSAEAQINQALNKDNSQHELYLLLLDIHLLQKDEFAISQLLNHLRSLELDDILAQAEAKKSDYDQLNQNPSDDTLESKSIGVVPSTPKSIETINTADFDALMSSNNPAPTPVQASVVEPVQDLKPLDFDTSAFTTTTPAQPEPSIEVQSLEFDISSLNTPTAEPTKSAEELKPLDFGSLSLESTPAQPAETSAADIQPLDFSFNLDTAPTTTPGAEISLLAADERPEFTFDFSSESTAEAAKDIPAFSFDTVSPSQAIVEETPAVVTPSLSFSLESNAPANTVDQSDPLVQSFPQLSEVNEIHLNLELAEQYIQLGAFEAAREILVEQEPNYSTEQRQQVEQLLSRIAS</sequence>
<comment type="caution">
    <text evidence="2">The sequence shown here is derived from an EMBL/GenBank/DDBJ whole genome shotgun (WGS) entry which is preliminary data.</text>
</comment>
<reference evidence="2" key="1">
    <citation type="submission" date="2022-09" db="EMBL/GenBank/DDBJ databases">
        <title>Intensive care unit water sources are persistently colonized with multi-drug resistant bacteria and are the site of extensive horizontal gene transfer of antibiotic resistance genes.</title>
        <authorList>
            <person name="Diorio-Toth L."/>
        </authorList>
    </citation>
    <scope>NUCLEOTIDE SEQUENCE</scope>
    <source>
        <strain evidence="2">GD03920</strain>
    </source>
</reference>
<dbReference type="Gene3D" id="1.20.58.2200">
    <property type="match status" value="1"/>
</dbReference>
<evidence type="ECO:0000256" key="1">
    <source>
        <dbReference type="SAM" id="MobiDB-lite"/>
    </source>
</evidence>
<evidence type="ECO:0008006" key="4">
    <source>
        <dbReference type="Google" id="ProtNLM"/>
    </source>
</evidence>
<evidence type="ECO:0000313" key="2">
    <source>
        <dbReference type="EMBL" id="MDH0968116.1"/>
    </source>
</evidence>
<protein>
    <recommendedName>
        <fullName evidence="4">FimV domain-containing protein</fullName>
    </recommendedName>
</protein>
<feature type="region of interest" description="Disordered" evidence="1">
    <location>
        <begin position="27"/>
        <end position="52"/>
    </location>
</feature>
<name>A0AA42MS26_ACIJO</name>
<dbReference type="EMBL" id="JAOCBE010000001">
    <property type="protein sequence ID" value="MDH0968116.1"/>
    <property type="molecule type" value="Genomic_DNA"/>
</dbReference>